<keyword evidence="1" id="KW-0472">Membrane</keyword>
<name>A0ABW5N4U1_9FLAO</name>
<evidence type="ECO:0000313" key="3">
    <source>
        <dbReference type="Proteomes" id="UP001597459"/>
    </source>
</evidence>
<accession>A0ABW5N4U1</accession>
<protein>
    <recommendedName>
        <fullName evidence="4">Cxxc_20_cxxc protein</fullName>
    </recommendedName>
</protein>
<comment type="caution">
    <text evidence="2">The sequence shown here is derived from an EMBL/GenBank/DDBJ whole genome shotgun (WGS) entry which is preliminary data.</text>
</comment>
<dbReference type="EMBL" id="JBHULX010000003">
    <property type="protein sequence ID" value="MFD2590218.1"/>
    <property type="molecule type" value="Genomic_DNA"/>
</dbReference>
<keyword evidence="1" id="KW-1133">Transmembrane helix</keyword>
<keyword evidence="1" id="KW-0812">Transmembrane</keyword>
<sequence length="112" mass="12551">MKLITRCSSCKKDIRIKSSAATRPDLQMEKGDEFNVNCQNCGKIEKKHVNDIKAEPNNTLILIGVGIGIISAIILWNMFGAIGTVSGIIPVIFWYQQMDATKGFNSYMIRRK</sequence>
<evidence type="ECO:0008006" key="4">
    <source>
        <dbReference type="Google" id="ProtNLM"/>
    </source>
</evidence>
<proteinExistence type="predicted"/>
<dbReference type="Proteomes" id="UP001597459">
    <property type="component" value="Unassembled WGS sequence"/>
</dbReference>
<gene>
    <name evidence="2" type="ORF">ACFSTE_05200</name>
</gene>
<evidence type="ECO:0000313" key="2">
    <source>
        <dbReference type="EMBL" id="MFD2590218.1"/>
    </source>
</evidence>
<keyword evidence="3" id="KW-1185">Reference proteome</keyword>
<dbReference type="RefSeq" id="WP_378255610.1">
    <property type="nucleotide sequence ID" value="NZ_JBHSJV010000001.1"/>
</dbReference>
<evidence type="ECO:0000256" key="1">
    <source>
        <dbReference type="SAM" id="Phobius"/>
    </source>
</evidence>
<reference evidence="3" key="1">
    <citation type="journal article" date="2019" name="Int. J. Syst. Evol. Microbiol.">
        <title>The Global Catalogue of Microorganisms (GCM) 10K type strain sequencing project: providing services to taxonomists for standard genome sequencing and annotation.</title>
        <authorList>
            <consortium name="The Broad Institute Genomics Platform"/>
            <consortium name="The Broad Institute Genome Sequencing Center for Infectious Disease"/>
            <person name="Wu L."/>
            <person name="Ma J."/>
        </authorList>
    </citation>
    <scope>NUCLEOTIDE SEQUENCE [LARGE SCALE GENOMIC DNA]</scope>
    <source>
        <strain evidence="3">KCTC 42423</strain>
    </source>
</reference>
<organism evidence="2 3">
    <name type="scientific">Aquimarina hainanensis</name>
    <dbReference type="NCBI Taxonomy" id="1578017"/>
    <lineage>
        <taxon>Bacteria</taxon>
        <taxon>Pseudomonadati</taxon>
        <taxon>Bacteroidota</taxon>
        <taxon>Flavobacteriia</taxon>
        <taxon>Flavobacteriales</taxon>
        <taxon>Flavobacteriaceae</taxon>
        <taxon>Aquimarina</taxon>
    </lineage>
</organism>
<feature type="transmembrane region" description="Helical" evidence="1">
    <location>
        <begin position="60"/>
        <end position="93"/>
    </location>
</feature>